<evidence type="ECO:0000256" key="3">
    <source>
        <dbReference type="SAM" id="MobiDB-lite"/>
    </source>
</evidence>
<evidence type="ECO:0000256" key="2">
    <source>
        <dbReference type="ARBA" id="ARBA00022801"/>
    </source>
</evidence>
<comment type="caution">
    <text evidence="5">The sequence shown here is derived from an EMBL/GenBank/DDBJ whole genome shotgun (WGS) entry which is preliminary data.</text>
</comment>
<evidence type="ECO:0000313" key="5">
    <source>
        <dbReference type="EMBL" id="RBQ18408.1"/>
    </source>
</evidence>
<dbReference type="OrthoDB" id="3930934at2"/>
<comment type="similarity">
    <text evidence="1">Belongs to the peptidase S33 family.</text>
</comment>
<dbReference type="Proteomes" id="UP000253303">
    <property type="component" value="Unassembled WGS sequence"/>
</dbReference>
<dbReference type="EMBL" id="QMEY01000008">
    <property type="protein sequence ID" value="RBQ18408.1"/>
    <property type="molecule type" value="Genomic_DNA"/>
</dbReference>
<dbReference type="PANTHER" id="PTHR43248">
    <property type="entry name" value="2-SUCCINYL-6-HYDROXY-2,4-CYCLOHEXADIENE-1-CARBOXYLATE SYNTHASE"/>
    <property type="match status" value="1"/>
</dbReference>
<sequence length="504" mass="55261">MLVPLRPLPAAASPLAWSPCPEDASAECATLTLPVAWNATRGPTFDLAVARRRATDPARRIGALVINPGGPGGSGVDAVLRNSLGFTPLLRSRFDLVGFDPRGVGRSHPLLCSRDLAARAPDPLMRTQADFEARLAHNARYARDCRARTGPLYDHVDTGSVVRDLDALRAALGEERLTYYGVSYGTLIGQLYAERYPGRVRALALDSNMDHDLDTTAMFDTDTWTTQDSFDEFAAWCAAAKECALHGRDVRALFADLRARAERGELHVPGAPEERLTLLPLLLRTFSDFYGPDWTHLAEFLRALDEGDDGDKSDKAPAAEEEFNDATQVICQDYALPVRDQRDFERHLRRMARIAPDMRMTPISVSLIVACLGQPMPVPNPQHRLRVSGTPPLLLVNALHDPATGYPWALSTARQIGREARLLTYDGWGHVVYGRGECATGAVDRYLISLALPRWGAHCPAENNRIPPHSRELSRPDSSYMRHRPITSGAAGSPEVEAGGSRPA</sequence>
<dbReference type="InterPro" id="IPR051601">
    <property type="entry name" value="Serine_prot/Carboxylest_S33"/>
</dbReference>
<dbReference type="Pfam" id="PF00561">
    <property type="entry name" value="Abhydrolase_1"/>
    <property type="match status" value="1"/>
</dbReference>
<gene>
    <name evidence="5" type="ORF">DP939_20430</name>
</gene>
<feature type="region of interest" description="Disordered" evidence="3">
    <location>
        <begin position="461"/>
        <end position="504"/>
    </location>
</feature>
<evidence type="ECO:0000313" key="6">
    <source>
        <dbReference type="Proteomes" id="UP000253303"/>
    </source>
</evidence>
<dbReference type="Gene3D" id="3.40.50.1820">
    <property type="entry name" value="alpha/beta hydrolase"/>
    <property type="match status" value="1"/>
</dbReference>
<accession>A0A366LWS3</accession>
<keyword evidence="2 5" id="KW-0378">Hydrolase</keyword>
<dbReference type="InterPro" id="IPR000073">
    <property type="entry name" value="AB_hydrolase_1"/>
</dbReference>
<organism evidence="5 6">
    <name type="scientific">Spongiactinospora rosea</name>
    <dbReference type="NCBI Taxonomy" id="2248750"/>
    <lineage>
        <taxon>Bacteria</taxon>
        <taxon>Bacillati</taxon>
        <taxon>Actinomycetota</taxon>
        <taxon>Actinomycetes</taxon>
        <taxon>Streptosporangiales</taxon>
        <taxon>Streptosporangiaceae</taxon>
        <taxon>Spongiactinospora</taxon>
    </lineage>
</organism>
<dbReference type="SUPFAM" id="SSF53474">
    <property type="entry name" value="alpha/beta-Hydrolases"/>
    <property type="match status" value="1"/>
</dbReference>
<evidence type="ECO:0000259" key="4">
    <source>
        <dbReference type="Pfam" id="PF00561"/>
    </source>
</evidence>
<dbReference type="InterPro" id="IPR029058">
    <property type="entry name" value="AB_hydrolase_fold"/>
</dbReference>
<dbReference type="PANTHER" id="PTHR43248:SF25">
    <property type="entry name" value="AB HYDROLASE-1 DOMAIN-CONTAINING PROTEIN-RELATED"/>
    <property type="match status" value="1"/>
</dbReference>
<protein>
    <submittedName>
        <fullName evidence="5">Alpha/beta hydrolase</fullName>
    </submittedName>
</protein>
<reference evidence="5 6" key="1">
    <citation type="submission" date="2018-06" db="EMBL/GenBank/DDBJ databases">
        <title>Sphaerisporangium craniellae sp. nov., isolated from a marine sponge in the South China Sea.</title>
        <authorList>
            <person name="Li L."/>
        </authorList>
    </citation>
    <scope>NUCLEOTIDE SEQUENCE [LARGE SCALE GENOMIC DNA]</scope>
    <source>
        <strain evidence="5 6">LHW63015</strain>
    </source>
</reference>
<dbReference type="GO" id="GO:0016787">
    <property type="term" value="F:hydrolase activity"/>
    <property type="evidence" value="ECO:0007669"/>
    <property type="project" value="UniProtKB-KW"/>
</dbReference>
<keyword evidence="6" id="KW-1185">Reference proteome</keyword>
<feature type="domain" description="AB hydrolase-1" evidence="4">
    <location>
        <begin position="63"/>
        <end position="433"/>
    </location>
</feature>
<dbReference type="AlphaFoldDB" id="A0A366LWS3"/>
<name>A0A366LWS3_9ACTN</name>
<proteinExistence type="inferred from homology"/>
<evidence type="ECO:0000256" key="1">
    <source>
        <dbReference type="ARBA" id="ARBA00010088"/>
    </source>
</evidence>